<dbReference type="AlphaFoldDB" id="A0A0C9N6X2"/>
<dbReference type="Proteomes" id="UP000053815">
    <property type="component" value="Unassembled WGS sequence"/>
</dbReference>
<sequence length="301" mass="34523">MDLTLTETIKQMRVLIAEVHELFLGKEKVRVSEVVDALHEAIVNDYDGSSFPNYKSRWNFTVVEYFKPNQIELIKNPKPNWEPICADIIENLVANTYDFQGRQKRRASTATTSTSATSTTNDMSSEAVPVKQVKLAEIDKDRIKNMYASMDKSKMWKLSTGKLVEEQMQKLALSKDHEHLAHSLVLNVQDHCWQEYFTDSELDEIKYYKAIELPVLPSNVQVLLDDLKTTANSNLYNKVTQEIHASTSDEKWVQDAYNTCFRLIQSGVFPLSSDITEQAIGKRMWSCLDACFDFSNIRCIT</sequence>
<dbReference type="OrthoDB" id="2278533at2759"/>
<evidence type="ECO:0000256" key="1">
    <source>
        <dbReference type="SAM" id="MobiDB-lite"/>
    </source>
</evidence>
<protein>
    <submittedName>
        <fullName evidence="2">Uncharacterized protein</fullName>
    </submittedName>
</protein>
<reference evidence="2" key="1">
    <citation type="submission" date="2014-09" db="EMBL/GenBank/DDBJ databases">
        <title>Draft genome sequence of an oleaginous Mucoromycotina fungus Mucor ambiguus NBRC6742.</title>
        <authorList>
            <person name="Takeda I."/>
            <person name="Yamane N."/>
            <person name="Morita T."/>
            <person name="Tamano K."/>
            <person name="Machida M."/>
            <person name="Baker S."/>
            <person name="Koike H."/>
        </authorList>
    </citation>
    <scope>NUCLEOTIDE SEQUENCE</scope>
    <source>
        <strain evidence="2">NBRC 6742</strain>
    </source>
</reference>
<proteinExistence type="predicted"/>
<feature type="compositionally biased region" description="Low complexity" evidence="1">
    <location>
        <begin position="108"/>
        <end position="120"/>
    </location>
</feature>
<evidence type="ECO:0000313" key="2">
    <source>
        <dbReference type="EMBL" id="GAN11802.1"/>
    </source>
</evidence>
<evidence type="ECO:0000313" key="3">
    <source>
        <dbReference type="Proteomes" id="UP000053815"/>
    </source>
</evidence>
<accession>A0A0C9N6X2</accession>
<name>A0A0C9N6X2_9FUNG</name>
<gene>
    <name evidence="2" type="ORF">MAM1_0985d11403</name>
</gene>
<feature type="region of interest" description="Disordered" evidence="1">
    <location>
        <begin position="104"/>
        <end position="124"/>
    </location>
</feature>
<dbReference type="EMBL" id="DF837274">
    <property type="protein sequence ID" value="GAN11802.1"/>
    <property type="molecule type" value="Genomic_DNA"/>
</dbReference>
<keyword evidence="3" id="KW-1185">Reference proteome</keyword>
<organism evidence="2">
    <name type="scientific">Mucor ambiguus</name>
    <dbReference type="NCBI Taxonomy" id="91626"/>
    <lineage>
        <taxon>Eukaryota</taxon>
        <taxon>Fungi</taxon>
        <taxon>Fungi incertae sedis</taxon>
        <taxon>Mucoromycota</taxon>
        <taxon>Mucoromycotina</taxon>
        <taxon>Mucoromycetes</taxon>
        <taxon>Mucorales</taxon>
        <taxon>Mucorineae</taxon>
        <taxon>Mucoraceae</taxon>
        <taxon>Mucor</taxon>
    </lineage>
</organism>